<sequence length="158" mass="18974">MNFNFFLHIIKMESVKIAYKIFKKKYPNLKISRGAVKYLSDILDRIYNKITVKVYKKDITKPIKQNFSKEMSKYIINFAFNNIEKFNKKDSLDLVYNYKKIKEDLNSNEEFAITIFSAIEYTCYYILSTIEYSKDVRERNILMSIRNDEELSNLVEHI</sequence>
<dbReference type="InterPro" id="IPR009072">
    <property type="entry name" value="Histone-fold"/>
</dbReference>
<proteinExistence type="predicted"/>
<name>A0A6C0ADX8_9ZZZZ</name>
<dbReference type="Gene3D" id="1.10.20.10">
    <property type="entry name" value="Histone, subunit A"/>
    <property type="match status" value="1"/>
</dbReference>
<dbReference type="EMBL" id="MN740593">
    <property type="protein sequence ID" value="QHS77663.1"/>
    <property type="molecule type" value="Genomic_DNA"/>
</dbReference>
<organism evidence="1">
    <name type="scientific">viral metagenome</name>
    <dbReference type="NCBI Taxonomy" id="1070528"/>
    <lineage>
        <taxon>unclassified sequences</taxon>
        <taxon>metagenomes</taxon>
        <taxon>organismal metagenomes</taxon>
    </lineage>
</organism>
<reference evidence="1" key="1">
    <citation type="journal article" date="2020" name="Nature">
        <title>Giant virus diversity and host interactions through global metagenomics.</title>
        <authorList>
            <person name="Schulz F."/>
            <person name="Roux S."/>
            <person name="Paez-Espino D."/>
            <person name="Jungbluth S."/>
            <person name="Walsh D.A."/>
            <person name="Denef V.J."/>
            <person name="McMahon K.D."/>
            <person name="Konstantinidis K.T."/>
            <person name="Eloe-Fadrosh E.A."/>
            <person name="Kyrpides N.C."/>
            <person name="Woyke T."/>
        </authorList>
    </citation>
    <scope>NUCLEOTIDE SEQUENCE</scope>
    <source>
        <strain evidence="1">GVMAG-S-1021933-23</strain>
    </source>
</reference>
<dbReference type="AlphaFoldDB" id="A0A6C0ADX8"/>
<accession>A0A6C0ADX8</accession>
<dbReference type="GO" id="GO:0046982">
    <property type="term" value="F:protein heterodimerization activity"/>
    <property type="evidence" value="ECO:0007669"/>
    <property type="project" value="InterPro"/>
</dbReference>
<protein>
    <submittedName>
        <fullName evidence="1">Uncharacterized protein</fullName>
    </submittedName>
</protein>
<evidence type="ECO:0000313" key="1">
    <source>
        <dbReference type="EMBL" id="QHS77663.1"/>
    </source>
</evidence>